<dbReference type="SUPFAM" id="SSF48371">
    <property type="entry name" value="ARM repeat"/>
    <property type="match status" value="1"/>
</dbReference>
<protein>
    <recommendedName>
        <fullName evidence="9">Exportin-1/Importin-beta-like domain-containing protein</fullName>
    </recommendedName>
</protein>
<keyword evidence="5" id="KW-0677">Repeat</keyword>
<dbReference type="EMBL" id="LN891036">
    <property type="protein sequence ID" value="CUS10916.1"/>
    <property type="molecule type" value="Genomic_DNA"/>
</dbReference>
<feature type="domain" description="Exportin-1/Importin-beta-like" evidence="9">
    <location>
        <begin position="106"/>
        <end position="284"/>
    </location>
</feature>
<evidence type="ECO:0000313" key="10">
    <source>
        <dbReference type="EMBL" id="CUS10916.1"/>
    </source>
</evidence>
<dbReference type="InterPro" id="IPR016024">
    <property type="entry name" value="ARM-type_fold"/>
</dbReference>
<dbReference type="InterPro" id="IPR051345">
    <property type="entry name" value="Importin_beta-like_NTR"/>
</dbReference>
<organism evidence="10 11">
    <name type="scientific">Tuber aestivum</name>
    <name type="common">summer truffle</name>
    <dbReference type="NCBI Taxonomy" id="59557"/>
    <lineage>
        <taxon>Eukaryota</taxon>
        <taxon>Fungi</taxon>
        <taxon>Dikarya</taxon>
        <taxon>Ascomycota</taxon>
        <taxon>Pezizomycotina</taxon>
        <taxon>Pezizomycetes</taxon>
        <taxon>Pezizales</taxon>
        <taxon>Tuberaceae</taxon>
        <taxon>Tuber</taxon>
    </lineage>
</organism>
<keyword evidence="11" id="KW-1185">Reference proteome</keyword>
<gene>
    <name evidence="10" type="ORF">GSTUAT00004947001</name>
</gene>
<dbReference type="GO" id="GO:0005737">
    <property type="term" value="C:cytoplasm"/>
    <property type="evidence" value="ECO:0007669"/>
    <property type="project" value="TreeGrafter"/>
</dbReference>
<evidence type="ECO:0000256" key="3">
    <source>
        <dbReference type="ARBA" id="ARBA00022448"/>
    </source>
</evidence>
<keyword evidence="7" id="KW-0539">Nucleus</keyword>
<evidence type="ECO:0000256" key="2">
    <source>
        <dbReference type="ARBA" id="ARBA00007991"/>
    </source>
</evidence>
<dbReference type="PANTHER" id="PTHR12363">
    <property type="entry name" value="TRANSPORTIN 3 AND IMPORTIN 13"/>
    <property type="match status" value="1"/>
</dbReference>
<dbReference type="InterPro" id="IPR040520">
    <property type="entry name" value="Importin_rep_3"/>
</dbReference>
<evidence type="ECO:0000256" key="5">
    <source>
        <dbReference type="ARBA" id="ARBA00022737"/>
    </source>
</evidence>
<comment type="similarity">
    <text evidence="2">Belongs to the importin beta family.</text>
</comment>
<evidence type="ECO:0000313" key="11">
    <source>
        <dbReference type="Proteomes" id="UP001412239"/>
    </source>
</evidence>
<dbReference type="PANTHER" id="PTHR12363:SF33">
    <property type="entry name" value="IMPORTIN-13"/>
    <property type="match status" value="1"/>
</dbReference>
<evidence type="ECO:0000256" key="6">
    <source>
        <dbReference type="ARBA" id="ARBA00022927"/>
    </source>
</evidence>
<dbReference type="Gene3D" id="1.25.10.10">
    <property type="entry name" value="Leucine-rich Repeat Variant"/>
    <property type="match status" value="1"/>
</dbReference>
<dbReference type="GO" id="GO:0006606">
    <property type="term" value="P:protein import into nucleus"/>
    <property type="evidence" value="ECO:0007669"/>
    <property type="project" value="TreeGrafter"/>
</dbReference>
<dbReference type="Pfam" id="PF24140">
    <property type="entry name" value="TPR_TNPO3_IPO13_3rd"/>
    <property type="match status" value="1"/>
</dbReference>
<dbReference type="GO" id="GO:0008033">
    <property type="term" value="P:tRNA processing"/>
    <property type="evidence" value="ECO:0007669"/>
    <property type="project" value="UniProtKB-KW"/>
</dbReference>
<dbReference type="GO" id="GO:0005634">
    <property type="term" value="C:nucleus"/>
    <property type="evidence" value="ECO:0007669"/>
    <property type="project" value="UniProtKB-SubCell"/>
</dbReference>
<accession>A0A292PTQ3</accession>
<name>A0A292PTQ3_9PEZI</name>
<dbReference type="Pfam" id="PF08389">
    <property type="entry name" value="Xpo1"/>
    <property type="match status" value="1"/>
</dbReference>
<comment type="subcellular location">
    <subcellularLocation>
        <location evidence="1">Nucleus</location>
    </subcellularLocation>
</comment>
<keyword evidence="4" id="KW-0819">tRNA processing</keyword>
<proteinExistence type="inferred from homology"/>
<dbReference type="InterPro" id="IPR057942">
    <property type="entry name" value="TPR_TNPO3_IPO13_3rd"/>
</dbReference>
<dbReference type="Pfam" id="PF18806">
    <property type="entry name" value="Importin_rep_3"/>
    <property type="match status" value="1"/>
</dbReference>
<dbReference type="AlphaFoldDB" id="A0A292PTQ3"/>
<evidence type="ECO:0000256" key="1">
    <source>
        <dbReference type="ARBA" id="ARBA00004123"/>
    </source>
</evidence>
<keyword evidence="3" id="KW-0813">Transport</keyword>
<evidence type="ECO:0000256" key="7">
    <source>
        <dbReference type="ARBA" id="ARBA00023242"/>
    </source>
</evidence>
<dbReference type="Proteomes" id="UP001412239">
    <property type="component" value="Unassembled WGS sequence"/>
</dbReference>
<keyword evidence="6" id="KW-0653">Protein transport</keyword>
<evidence type="ECO:0000256" key="4">
    <source>
        <dbReference type="ARBA" id="ARBA00022694"/>
    </source>
</evidence>
<comment type="function">
    <text evidence="8">tRNA nucleus export receptor which facilitates tRNA translocation across the nuclear pore complex. Involved in pre-tRNA splicing, probably by affecting the interaction of pre-tRNA with splicing endonuclease.</text>
</comment>
<reference evidence="10" key="1">
    <citation type="submission" date="2015-10" db="EMBL/GenBank/DDBJ databases">
        <authorList>
            <person name="Regsiter A."/>
            <person name="william w."/>
        </authorList>
    </citation>
    <scope>NUCLEOTIDE SEQUENCE</scope>
    <source>
        <strain evidence="10">Montdore</strain>
    </source>
</reference>
<evidence type="ECO:0000256" key="8">
    <source>
        <dbReference type="ARBA" id="ARBA00025147"/>
    </source>
</evidence>
<dbReference type="InterPro" id="IPR013598">
    <property type="entry name" value="Exportin-1/Importin-b-like"/>
</dbReference>
<evidence type="ECO:0000259" key="9">
    <source>
        <dbReference type="Pfam" id="PF08389"/>
    </source>
</evidence>
<sequence>MESCPYPSSLEEVVTLVKRLYQPGSPQVLSQIQETLQAVQRSQDGWKLADSLLAVDDQYVQFFGALTFTVKLNSDSGSLSPKDIPILRDRLIDWLVRFDSLGSAQLVVRKLCSTLVVFFIRFPDYWDDCIRHIICSLCFGRFVSAAELPQLPPSEKILRVAEPRMKITALWFSAVLVEEVGKVDSRNVKNYHFHNRIQSNIEEVVSLIGDAIEMQNPNDASGVTSSAFDPRLVNEGMKTFQSWVFHSLRSLSDSPYTFSELKRLTTRVVNWLACSDTFESTCEVTTDILTNYFAFFTPADEACLAAIITSPWALSRYEELTSGDGDWGGLQFGRLLVAFAEATVQKLIRDANSPHTGALLQMLHGMVKVPGYPAAEEEISGTTFEFWSSLAEFLLDPENVAESDVPSLMAAGKKEIMQAIEEFWAKIQIPPHTESLKWTKDLRDGFTSFRKDVADLVEVAYGILGLELFDRLISQVISALANSQTGGGVAWEQIEASLFCLNSLSDCLGDEPEEDESLKVLFRSRLFNILADFGNQIPLKARQTAVHMIGSYAVFFERWANFLPTVLNFLFVAISTPALARNASKSISSLCSSCRSTLTSELSVFLYQYELFSATPTADDIAKERVLCAISYVIQALPSESQKLDSLSKILGYVDKDAQQFLTLLPQHPETAKELGVSTLQCLVAIGKGLQAPDDIPVILAGEGGGRGPPSFWEQERGLAIQRRILHIIQTLVGSLAEDGEIVDAACAVFRTGFAETAPGPFVFPPRVVTEFLLERANRGVRVETVLSTASTMVSSHSLDGSPDISTEVGFFLELILGLVERLQNPQEDPEMSQGLVEFLNRLFSRYITVIVHYQPRERIEMLLWFVMNALQVRETLVKKAACTFWASLVSFAVDDRPELQASINAFVNMCGPALAEKLVWGIGGGASRSEVDSLTEPLKKMIARQVKAKTWLSSSLSRNGFPSPNLSEKDKTVFLNKIITLRGKRGTNQITKEFWLSSRGSDFAYTS</sequence>
<dbReference type="InterPro" id="IPR011989">
    <property type="entry name" value="ARM-like"/>
</dbReference>